<feature type="transmembrane region" description="Helical" evidence="5">
    <location>
        <begin position="84"/>
        <end position="103"/>
    </location>
</feature>
<name>V9XGP1_9NOCA</name>
<dbReference type="InterPro" id="IPR036259">
    <property type="entry name" value="MFS_trans_sf"/>
</dbReference>
<feature type="domain" description="Major facilitator superfamily (MFS) profile" evidence="6">
    <location>
        <begin position="11"/>
        <end position="226"/>
    </location>
</feature>
<dbReference type="eggNOG" id="COG2814">
    <property type="taxonomic scope" value="Bacteria"/>
</dbReference>
<keyword evidence="2 5" id="KW-0812">Transmembrane</keyword>
<evidence type="ECO:0000259" key="6">
    <source>
        <dbReference type="PROSITE" id="PS50850"/>
    </source>
</evidence>
<feature type="transmembrane region" description="Helical" evidence="5">
    <location>
        <begin position="153"/>
        <end position="174"/>
    </location>
</feature>
<evidence type="ECO:0000313" key="8">
    <source>
        <dbReference type="Proteomes" id="UP000018781"/>
    </source>
</evidence>
<dbReference type="Proteomes" id="UP000018781">
    <property type="component" value="Chromosome"/>
</dbReference>
<feature type="transmembrane region" description="Helical" evidence="5">
    <location>
        <begin position="12"/>
        <end position="32"/>
    </location>
</feature>
<evidence type="ECO:0000256" key="5">
    <source>
        <dbReference type="SAM" id="Phobius"/>
    </source>
</evidence>
<sequence length="226" mass="22754">MVDLRVTARRPVLLTNSASIVVGFARYAQSLILPQILQLPEETGHGLGQSMIMMGLCMAPGGLMMMAVSPIGGKLSARHGPKTTLLVGCLIIALGYTAGLLLMGSVLGLAVVVAICSTGVGFAYGAMPALIMGEVPATETASAKSVNSLMRSVGTSSASAVVGVVLAQMSVPFAGHTISTESGFRVVLLTGAGVALPAAVLTVAGPQSRRARLAKVAAGATPSVRV</sequence>
<dbReference type="PROSITE" id="PS50850">
    <property type="entry name" value="MFS"/>
    <property type="match status" value="1"/>
</dbReference>
<feature type="transmembrane region" description="Helical" evidence="5">
    <location>
        <begin position="109"/>
        <end position="132"/>
    </location>
</feature>
<feature type="transmembrane region" description="Helical" evidence="5">
    <location>
        <begin position="186"/>
        <end position="205"/>
    </location>
</feature>
<dbReference type="PANTHER" id="PTHR42718:SF48">
    <property type="entry name" value="CONSERVED TWO-DOMAIN MEMBRANE PROTEIN-RELATED"/>
    <property type="match status" value="1"/>
</dbReference>
<dbReference type="PANTHER" id="PTHR42718">
    <property type="entry name" value="MAJOR FACILITATOR SUPERFAMILY MULTIDRUG TRANSPORTER MFSC"/>
    <property type="match status" value="1"/>
</dbReference>
<evidence type="ECO:0000256" key="3">
    <source>
        <dbReference type="ARBA" id="ARBA00022989"/>
    </source>
</evidence>
<dbReference type="Gene3D" id="1.20.1250.20">
    <property type="entry name" value="MFS general substrate transporter like domains"/>
    <property type="match status" value="1"/>
</dbReference>
<dbReference type="InterPro" id="IPR020846">
    <property type="entry name" value="MFS_dom"/>
</dbReference>
<feature type="transmembrane region" description="Helical" evidence="5">
    <location>
        <begin position="52"/>
        <end position="72"/>
    </location>
</feature>
<keyword evidence="3 5" id="KW-1133">Transmembrane helix</keyword>
<dbReference type="Pfam" id="PF07690">
    <property type="entry name" value="MFS_1"/>
    <property type="match status" value="1"/>
</dbReference>
<dbReference type="PATRIC" id="fig|1435356.3.peg.3889"/>
<dbReference type="AlphaFoldDB" id="V9XGP1"/>
<comment type="subcellular location">
    <subcellularLocation>
        <location evidence="1">Cell membrane</location>
        <topology evidence="1">Multi-pass membrane protein</topology>
    </subcellularLocation>
</comment>
<keyword evidence="4 5" id="KW-0472">Membrane</keyword>
<reference evidence="7 8" key="1">
    <citation type="journal article" date="2014" name="Genome Announc.">
        <title>Complete Genome of Rhodococcus pyridinivorans SB3094, a Methyl-Ethyl-Ketone-Degrading Bacterium Used for Bioaugmentation.</title>
        <authorList>
            <person name="Dueholm M.S."/>
            <person name="Albertsen M."/>
            <person name="D'Imperio S."/>
            <person name="Tale V.P."/>
            <person name="Lewis D."/>
            <person name="Nielsen P.H."/>
            <person name="Nielsen J.L."/>
        </authorList>
    </citation>
    <scope>NUCLEOTIDE SEQUENCE [LARGE SCALE GENOMIC DNA]</scope>
    <source>
        <strain evidence="7 8">SB3094</strain>
    </source>
</reference>
<proteinExistence type="predicted"/>
<gene>
    <name evidence="7" type="ORF">Y013_19305</name>
</gene>
<evidence type="ECO:0000256" key="2">
    <source>
        <dbReference type="ARBA" id="ARBA00022692"/>
    </source>
</evidence>
<organism evidence="7 8">
    <name type="scientific">Rhodococcus pyridinivorans SB3094</name>
    <dbReference type="NCBI Taxonomy" id="1435356"/>
    <lineage>
        <taxon>Bacteria</taxon>
        <taxon>Bacillati</taxon>
        <taxon>Actinomycetota</taxon>
        <taxon>Actinomycetes</taxon>
        <taxon>Mycobacteriales</taxon>
        <taxon>Nocardiaceae</taxon>
        <taxon>Rhodococcus</taxon>
    </lineage>
</organism>
<evidence type="ECO:0000256" key="1">
    <source>
        <dbReference type="ARBA" id="ARBA00004651"/>
    </source>
</evidence>
<protein>
    <submittedName>
        <fullName evidence="7">MFS transporter permease</fullName>
    </submittedName>
</protein>
<dbReference type="KEGG" id="rpy:Y013_19305"/>
<dbReference type="EMBL" id="CP006996">
    <property type="protein sequence ID" value="AHD22621.1"/>
    <property type="molecule type" value="Genomic_DNA"/>
</dbReference>
<dbReference type="HOGENOM" id="CLU_1119472_0_0_11"/>
<dbReference type="GO" id="GO:0005886">
    <property type="term" value="C:plasma membrane"/>
    <property type="evidence" value="ECO:0007669"/>
    <property type="project" value="UniProtKB-SubCell"/>
</dbReference>
<accession>V9XGP1</accession>
<dbReference type="InterPro" id="IPR011701">
    <property type="entry name" value="MFS"/>
</dbReference>
<evidence type="ECO:0000313" key="7">
    <source>
        <dbReference type="EMBL" id="AHD22621.1"/>
    </source>
</evidence>
<dbReference type="GO" id="GO:0022857">
    <property type="term" value="F:transmembrane transporter activity"/>
    <property type="evidence" value="ECO:0007669"/>
    <property type="project" value="InterPro"/>
</dbReference>
<evidence type="ECO:0000256" key="4">
    <source>
        <dbReference type="ARBA" id="ARBA00023136"/>
    </source>
</evidence>
<dbReference type="SUPFAM" id="SSF103473">
    <property type="entry name" value="MFS general substrate transporter"/>
    <property type="match status" value="1"/>
</dbReference>